<dbReference type="EMBL" id="UINC01048992">
    <property type="protein sequence ID" value="SVB60206.1"/>
    <property type="molecule type" value="Genomic_DNA"/>
</dbReference>
<proteinExistence type="predicted"/>
<gene>
    <name evidence="2" type="ORF">METZ01_LOCUS213060</name>
</gene>
<dbReference type="AlphaFoldDB" id="A0A382FAV1"/>
<dbReference type="InterPro" id="IPR025479">
    <property type="entry name" value="DUF4329"/>
</dbReference>
<evidence type="ECO:0000259" key="1">
    <source>
        <dbReference type="Pfam" id="PF14220"/>
    </source>
</evidence>
<organism evidence="2">
    <name type="scientific">marine metagenome</name>
    <dbReference type="NCBI Taxonomy" id="408172"/>
    <lineage>
        <taxon>unclassified sequences</taxon>
        <taxon>metagenomes</taxon>
        <taxon>ecological metagenomes</taxon>
    </lineage>
</organism>
<feature type="domain" description="DUF4329" evidence="1">
    <location>
        <begin position="289"/>
        <end position="404"/>
    </location>
</feature>
<dbReference type="Pfam" id="PF14220">
    <property type="entry name" value="DUF4329"/>
    <property type="match status" value="1"/>
</dbReference>
<reference evidence="2" key="1">
    <citation type="submission" date="2018-05" db="EMBL/GenBank/DDBJ databases">
        <authorList>
            <person name="Lanie J.A."/>
            <person name="Ng W.-L."/>
            <person name="Kazmierczak K.M."/>
            <person name="Andrzejewski T.M."/>
            <person name="Davidsen T.M."/>
            <person name="Wayne K.J."/>
            <person name="Tettelin H."/>
            <person name="Glass J.I."/>
            <person name="Rusch D."/>
            <person name="Podicherti R."/>
            <person name="Tsui H.-C.T."/>
            <person name="Winkler M.E."/>
        </authorList>
    </citation>
    <scope>NUCLEOTIDE SEQUENCE</scope>
</reference>
<sequence length="410" mass="43261">MRSLTIVLKRLIPIVVLGVLSVQVPALAMDLAGGNPVWLGSHANTQWGQLNYTAAFADDDRLYAGGVATGQLSGAAFIGDGSGLSALTDSFSAADSRLFHPEKGQDIEYQGAVLSYGSPFGEVATGASRVVADRVGDRFTWYGQIKTPRLDGSLFRISRTDGVAAYAGRLSFRFGATALSYHHVDAGPGTFYRQAVLSHSLPGLSILGLQFDQGRSTRYEDAGDHRVVLTFRGAFGRSGSGALHAGDTGEGQAGLQDAAMLGAAAVAIAVLASSGSSSSDAIQRYTIRDDAARQVLNDTNPTSVRENLEYGGWVYQHSDATYSATTPIQGRVDGVNIGKPDSVPAGTLATSSYHTHGATDPRFSSETFSPMDLIQDTLWKVDGYLATPTGRFMFHDYSTGSVTQLGTVAN</sequence>
<protein>
    <recommendedName>
        <fullName evidence="1">DUF4329 domain-containing protein</fullName>
    </recommendedName>
</protein>
<evidence type="ECO:0000313" key="2">
    <source>
        <dbReference type="EMBL" id="SVB60206.1"/>
    </source>
</evidence>
<name>A0A382FAV1_9ZZZZ</name>
<accession>A0A382FAV1</accession>